<proteinExistence type="predicted"/>
<gene>
    <name evidence="2" type="ORF">CB5_LOCUS29150</name>
</gene>
<dbReference type="PANTHER" id="PTHR33052">
    <property type="entry name" value="DUF4228 DOMAIN PROTEIN-RELATED"/>
    <property type="match status" value="1"/>
</dbReference>
<accession>A0A6V7QRY2</accession>
<sequence>MLRVGYCNPAEGERKNRTPLAGSNLRDYDAAVESVELMSAVSAAAAASLLKASAVRVVLKGGAVEVYASAVPAYLVMQRYPAGLCLARPDVFARPHESVVCPTERLLPGQKFYLVPASTISKLRRRIPRNINNKSSSSSSSDGSSSSSGGNLDVVEGRAKAMVAAEREREGEEEEEEECVCMAKDFYEEKEKWVKCFRKKLARGGGGGGGELQKSKKKKKKKPFTPPPVRKGEVVSRQHRKRMLGGWKPSLPPVQEVSPELVIR</sequence>
<dbReference type="EMBL" id="CAJEUB010000009">
    <property type="protein sequence ID" value="CAD1845939.1"/>
    <property type="molecule type" value="Genomic_DNA"/>
</dbReference>
<feature type="region of interest" description="Disordered" evidence="1">
    <location>
        <begin position="126"/>
        <end position="154"/>
    </location>
</feature>
<evidence type="ECO:0000313" key="2">
    <source>
        <dbReference type="EMBL" id="CAD1845939.1"/>
    </source>
</evidence>
<evidence type="ECO:0008006" key="3">
    <source>
        <dbReference type="Google" id="ProtNLM"/>
    </source>
</evidence>
<dbReference type="Pfam" id="PF14009">
    <property type="entry name" value="PADRE"/>
    <property type="match status" value="1"/>
</dbReference>
<dbReference type="InterPro" id="IPR025322">
    <property type="entry name" value="PADRE_dom"/>
</dbReference>
<feature type="compositionally biased region" description="Low complexity" evidence="1">
    <location>
        <begin position="135"/>
        <end position="150"/>
    </location>
</feature>
<reference evidence="2" key="1">
    <citation type="submission" date="2020-07" db="EMBL/GenBank/DDBJ databases">
        <authorList>
            <person name="Lin J."/>
        </authorList>
    </citation>
    <scope>NUCLEOTIDE SEQUENCE</scope>
</reference>
<dbReference type="AlphaFoldDB" id="A0A6V7QRY2"/>
<organism evidence="2">
    <name type="scientific">Ananas comosus var. bracteatus</name>
    <name type="common">red pineapple</name>
    <dbReference type="NCBI Taxonomy" id="296719"/>
    <lineage>
        <taxon>Eukaryota</taxon>
        <taxon>Viridiplantae</taxon>
        <taxon>Streptophyta</taxon>
        <taxon>Embryophyta</taxon>
        <taxon>Tracheophyta</taxon>
        <taxon>Spermatophyta</taxon>
        <taxon>Magnoliopsida</taxon>
        <taxon>Liliopsida</taxon>
        <taxon>Poales</taxon>
        <taxon>Bromeliaceae</taxon>
        <taxon>Bromelioideae</taxon>
        <taxon>Ananas</taxon>
    </lineage>
</organism>
<protein>
    <recommendedName>
        <fullName evidence="3">DUF4228 domain protein</fullName>
    </recommendedName>
</protein>
<feature type="region of interest" description="Disordered" evidence="1">
    <location>
        <begin position="202"/>
        <end position="264"/>
    </location>
</feature>
<evidence type="ECO:0000256" key="1">
    <source>
        <dbReference type="SAM" id="MobiDB-lite"/>
    </source>
</evidence>
<name>A0A6V7QRY2_ANACO</name>